<reference evidence="1 2" key="1">
    <citation type="submission" date="2016-06" db="EMBL/GenBank/DDBJ databases">
        <title>Living apart together: crosstalk between the core and supernumerary genomes in a fungal plant pathogen.</title>
        <authorList>
            <person name="Vanheule A."/>
            <person name="Audenaert K."/>
            <person name="Warris S."/>
            <person name="Van De Geest H."/>
            <person name="Schijlen E."/>
            <person name="Hofte M."/>
            <person name="De Saeger S."/>
            <person name="Haesaert G."/>
            <person name="Waalwijk C."/>
            <person name="Van Der Lee T."/>
        </authorList>
    </citation>
    <scope>NUCLEOTIDE SEQUENCE [LARGE SCALE GENOMIC DNA]</scope>
    <source>
        <strain evidence="1 2">2516</strain>
    </source>
</reference>
<dbReference type="EMBL" id="LYXU01000003">
    <property type="protein sequence ID" value="OBS20501.1"/>
    <property type="molecule type" value="Genomic_DNA"/>
</dbReference>
<organism evidence="1 2">
    <name type="scientific">Fusarium poae</name>
    <dbReference type="NCBI Taxonomy" id="36050"/>
    <lineage>
        <taxon>Eukaryota</taxon>
        <taxon>Fungi</taxon>
        <taxon>Dikarya</taxon>
        <taxon>Ascomycota</taxon>
        <taxon>Pezizomycotina</taxon>
        <taxon>Sordariomycetes</taxon>
        <taxon>Hypocreomycetidae</taxon>
        <taxon>Hypocreales</taxon>
        <taxon>Nectriaceae</taxon>
        <taxon>Fusarium</taxon>
    </lineage>
</organism>
<dbReference type="AlphaFoldDB" id="A0A1B8AJE8"/>
<evidence type="ECO:0000313" key="1">
    <source>
        <dbReference type="EMBL" id="OBS20501.1"/>
    </source>
</evidence>
<dbReference type="Proteomes" id="UP000091967">
    <property type="component" value="Unassembled WGS sequence"/>
</dbReference>
<dbReference type="Gene3D" id="2.60.120.620">
    <property type="entry name" value="q2cbj1_9rhob like domain"/>
    <property type="match status" value="1"/>
</dbReference>
<dbReference type="PANTHER" id="PTHR33099:SF7">
    <property type="entry name" value="MYND-TYPE DOMAIN-CONTAINING PROTEIN"/>
    <property type="match status" value="1"/>
</dbReference>
<evidence type="ECO:0000313" key="2">
    <source>
        <dbReference type="Proteomes" id="UP000091967"/>
    </source>
</evidence>
<dbReference type="OMA" id="CTHAYPH"/>
<keyword evidence="2" id="KW-1185">Reference proteome</keyword>
<proteinExistence type="predicted"/>
<name>A0A1B8AJE8_FUSPO</name>
<comment type="caution">
    <text evidence="1">The sequence shown here is derived from an EMBL/GenBank/DDBJ whole genome shotgun (WGS) entry which is preliminary data.</text>
</comment>
<protein>
    <recommendedName>
        <fullName evidence="3">Fe2OG dioxygenase domain-containing protein</fullName>
    </recommendedName>
</protein>
<dbReference type="PANTHER" id="PTHR33099">
    <property type="entry name" value="FE2OG DIOXYGENASE DOMAIN-CONTAINING PROTEIN"/>
    <property type="match status" value="1"/>
</dbReference>
<gene>
    <name evidence="1" type="ORF">FPOA_06869</name>
</gene>
<evidence type="ECO:0008006" key="3">
    <source>
        <dbReference type="Google" id="ProtNLM"/>
    </source>
</evidence>
<sequence>MESQMEPQPMEMDLPYQGAPVDGPSVEASSVEALSVETLSVKDPSVEDLLKDVSSAIRKKGVFAIGGHVQDIGKLAIQWADKTNGQCHTLRFPLTDGASQDSFNALLNGPATMDADDFFTNFSPYVHGILAAINQTLPWSTHWARHQEEDEIAVKAELCKLDVYSASSGRSETYVDNPLLDRQMGTLVICLPVPHKGGQLAVRHRDRQVKFDWASQHPNTVQWAAFISDREHEVLPITEGHRLTLTYRLLGTDYTPCLMANELKGLDQELLDFYTGLVKLIEKMKSTGEQYILGFSCTNQYPHTSRSSYEYIHHMLKGMDLLVYQALKRNLRGVRVGTVLDDSQYVESQRELKEMELERLEEIANNTQGRWGRKWPYDYDEEALDEDTVCMTKSLSPAWVEDWYRDDEDGYCPDPVNNIDGGFSRAKVKWLNCAPEKRMCREFSVAVASVAERHPSVTWFDSAAVIFAWVGFEYDD</sequence>
<accession>A0A1B8AJE8</accession>